<organism evidence="1 2">
    <name type="scientific">Collybiopsis luxurians FD-317 M1</name>
    <dbReference type="NCBI Taxonomy" id="944289"/>
    <lineage>
        <taxon>Eukaryota</taxon>
        <taxon>Fungi</taxon>
        <taxon>Dikarya</taxon>
        <taxon>Basidiomycota</taxon>
        <taxon>Agaricomycotina</taxon>
        <taxon>Agaricomycetes</taxon>
        <taxon>Agaricomycetidae</taxon>
        <taxon>Agaricales</taxon>
        <taxon>Marasmiineae</taxon>
        <taxon>Omphalotaceae</taxon>
        <taxon>Collybiopsis</taxon>
        <taxon>Collybiopsis luxurians</taxon>
    </lineage>
</organism>
<dbReference type="HOGENOM" id="CLU_085786_3_1_1"/>
<evidence type="ECO:0000313" key="1">
    <source>
        <dbReference type="EMBL" id="KIK61376.1"/>
    </source>
</evidence>
<proteinExistence type="predicted"/>
<accession>A0A0D0BZM7</accession>
<dbReference type="EMBL" id="KN834771">
    <property type="protein sequence ID" value="KIK61376.1"/>
    <property type="molecule type" value="Genomic_DNA"/>
</dbReference>
<protein>
    <submittedName>
        <fullName evidence="1">Uncharacterized protein</fullName>
    </submittedName>
</protein>
<name>A0A0D0BZM7_9AGAR</name>
<reference evidence="1 2" key="1">
    <citation type="submission" date="2014-04" db="EMBL/GenBank/DDBJ databases">
        <title>Evolutionary Origins and Diversification of the Mycorrhizal Mutualists.</title>
        <authorList>
            <consortium name="DOE Joint Genome Institute"/>
            <consortium name="Mycorrhizal Genomics Consortium"/>
            <person name="Kohler A."/>
            <person name="Kuo A."/>
            <person name="Nagy L.G."/>
            <person name="Floudas D."/>
            <person name="Copeland A."/>
            <person name="Barry K.W."/>
            <person name="Cichocki N."/>
            <person name="Veneault-Fourrey C."/>
            <person name="LaButti K."/>
            <person name="Lindquist E.A."/>
            <person name="Lipzen A."/>
            <person name="Lundell T."/>
            <person name="Morin E."/>
            <person name="Murat C."/>
            <person name="Riley R."/>
            <person name="Ohm R."/>
            <person name="Sun H."/>
            <person name="Tunlid A."/>
            <person name="Henrissat B."/>
            <person name="Grigoriev I.V."/>
            <person name="Hibbett D.S."/>
            <person name="Martin F."/>
        </authorList>
    </citation>
    <scope>NUCLEOTIDE SEQUENCE [LARGE SCALE GENOMIC DNA]</scope>
    <source>
        <strain evidence="1 2">FD-317 M1</strain>
    </source>
</reference>
<dbReference type="AlphaFoldDB" id="A0A0D0BZM7"/>
<gene>
    <name evidence="1" type="ORF">GYMLUDRAFT_42965</name>
</gene>
<dbReference type="OrthoDB" id="5362978at2759"/>
<keyword evidence="2" id="KW-1185">Reference proteome</keyword>
<evidence type="ECO:0000313" key="2">
    <source>
        <dbReference type="Proteomes" id="UP000053593"/>
    </source>
</evidence>
<dbReference type="Proteomes" id="UP000053593">
    <property type="component" value="Unassembled WGS sequence"/>
</dbReference>
<sequence length="160" mass="18064">MEPIAGHPVPPASDFEVTPQFPTPTRDSIDFAILFTSKDVGVPVVFLAIKPPRQLNDKSSRADADREMRMQLGDFGPPSSFPKLHGISAFGSKMCFYTYDCEARRIEPSLKGLNRVEEDVTPEEWWSEDVLTNEGAKKFVDLMREVKDMCMNVNLDQSHQ</sequence>